<dbReference type="AlphaFoldDB" id="A0AAF3EAE8"/>
<reference evidence="2" key="1">
    <citation type="submission" date="2024-02" db="UniProtKB">
        <authorList>
            <consortium name="WormBaseParasite"/>
        </authorList>
    </citation>
    <scope>IDENTIFICATION</scope>
</reference>
<dbReference type="Pfam" id="PF10229">
    <property type="entry name" value="MMADHC"/>
    <property type="match status" value="1"/>
</dbReference>
<dbReference type="GO" id="GO:0005739">
    <property type="term" value="C:mitochondrion"/>
    <property type="evidence" value="ECO:0007669"/>
    <property type="project" value="TreeGrafter"/>
</dbReference>
<evidence type="ECO:0000313" key="1">
    <source>
        <dbReference type="Proteomes" id="UP000887575"/>
    </source>
</evidence>
<proteinExistence type="predicted"/>
<dbReference type="PANTHER" id="PTHR13192:SF3">
    <property type="entry name" value="COBALAMIN TRAFFICKING PROTEIN CBLD"/>
    <property type="match status" value="1"/>
</dbReference>
<dbReference type="GO" id="GO:0009235">
    <property type="term" value="P:cobalamin metabolic process"/>
    <property type="evidence" value="ECO:0007669"/>
    <property type="project" value="InterPro"/>
</dbReference>
<protein>
    <submittedName>
        <fullName evidence="2">Methylmalonic aciduria and homocystinuria type D protein, mitochondrial</fullName>
    </submittedName>
</protein>
<keyword evidence="1" id="KW-1185">Reference proteome</keyword>
<sequence>MKRYVVNTHLGALRLRFFSTALTQHPMAVFVGEEQKIQRNSLLGPSPQFPLPGNVCDSKTFNADSTVENPSQSKTSSVRTTSVQTILNQGQQYAAADQAYLYKQAESVELDGMDDVRVEIKAQKCPRLLQRDLKSLFPHMNLTQASVNVINISQQSSTDQSAWSTQMEAERDKLTVNFINTANNICSALEKLGYWADFIDPSSGRPYRGQFTNATLFETDEAFQQLGFQIEDLGCCRVLKHIKWGSHAFVGTIFTDAPIESEIMKQLLDEKNDSDGINS</sequence>
<name>A0AAF3EAE8_9BILA</name>
<organism evidence="1 2">
    <name type="scientific">Mesorhabditis belari</name>
    <dbReference type="NCBI Taxonomy" id="2138241"/>
    <lineage>
        <taxon>Eukaryota</taxon>
        <taxon>Metazoa</taxon>
        <taxon>Ecdysozoa</taxon>
        <taxon>Nematoda</taxon>
        <taxon>Chromadorea</taxon>
        <taxon>Rhabditida</taxon>
        <taxon>Rhabditina</taxon>
        <taxon>Rhabditomorpha</taxon>
        <taxon>Rhabditoidea</taxon>
        <taxon>Rhabditidae</taxon>
        <taxon>Mesorhabditinae</taxon>
        <taxon>Mesorhabditis</taxon>
    </lineage>
</organism>
<dbReference type="Proteomes" id="UP000887575">
    <property type="component" value="Unassembled WGS sequence"/>
</dbReference>
<accession>A0AAF3EAE8</accession>
<dbReference type="InterPro" id="IPR019362">
    <property type="entry name" value="MMADHC"/>
</dbReference>
<dbReference type="PANTHER" id="PTHR13192">
    <property type="entry name" value="MY011 PROTEIN"/>
    <property type="match status" value="1"/>
</dbReference>
<evidence type="ECO:0000313" key="2">
    <source>
        <dbReference type="WBParaSite" id="MBELARI_LOCUS10900"/>
    </source>
</evidence>
<dbReference type="WBParaSite" id="MBELARI_LOCUS10900">
    <property type="protein sequence ID" value="MBELARI_LOCUS10900"/>
    <property type="gene ID" value="MBELARI_LOCUS10900"/>
</dbReference>